<dbReference type="InterPro" id="IPR050194">
    <property type="entry name" value="Glycosyltransferase_grp1"/>
</dbReference>
<dbReference type="CDD" id="cd03801">
    <property type="entry name" value="GT4_PimA-like"/>
    <property type="match status" value="1"/>
</dbReference>
<dbReference type="SUPFAM" id="SSF53756">
    <property type="entry name" value="UDP-Glycosyltransferase/glycogen phosphorylase"/>
    <property type="match status" value="1"/>
</dbReference>
<evidence type="ECO:0000313" key="2">
    <source>
        <dbReference type="Proteomes" id="UP000218288"/>
    </source>
</evidence>
<dbReference type="AlphaFoldDB" id="A0A160PJH0"/>
<dbReference type="PANTHER" id="PTHR45947">
    <property type="entry name" value="SULFOQUINOVOSYL TRANSFERASE SQD2"/>
    <property type="match status" value="1"/>
</dbReference>
<evidence type="ECO:0000313" key="1">
    <source>
        <dbReference type="EMBL" id="BAU93689.1"/>
    </source>
</evidence>
<gene>
    <name evidence="1" type="ORF">MPPM_5084</name>
</gene>
<dbReference type="Gene3D" id="3.40.50.2000">
    <property type="entry name" value="Glycogen Phosphorylase B"/>
    <property type="match status" value="2"/>
</dbReference>
<proteinExistence type="predicted"/>
<accession>A0A160PJH0</accession>
<dbReference type="GO" id="GO:0016757">
    <property type="term" value="F:glycosyltransferase activity"/>
    <property type="evidence" value="ECO:0007669"/>
    <property type="project" value="TreeGrafter"/>
</dbReference>
<protein>
    <submittedName>
        <fullName evidence="1">Group 1 glycosyl transferase</fullName>
    </submittedName>
</protein>
<dbReference type="Proteomes" id="UP000218288">
    <property type="component" value="Chromosome"/>
</dbReference>
<dbReference type="EMBL" id="AP014809">
    <property type="protein sequence ID" value="BAU93689.1"/>
    <property type="molecule type" value="Genomic_DNA"/>
</dbReference>
<keyword evidence="1" id="KW-0808">Transferase</keyword>
<dbReference type="OrthoDB" id="9790710at2"/>
<name>A0A160PJH0_9HYPH</name>
<dbReference type="PANTHER" id="PTHR45947:SF13">
    <property type="entry name" value="TRANSFERASE"/>
    <property type="match status" value="1"/>
</dbReference>
<reference evidence="1 2" key="1">
    <citation type="journal article" date="2016" name="Genome Announc.">
        <title>Complete Genome Sequence of Methylobacterium populi P-1M, Isolated from Pink-Pigmented Household Biofilm.</title>
        <authorList>
            <person name="Morohoshi T."/>
            <person name="Ikeda T."/>
        </authorList>
    </citation>
    <scope>NUCLEOTIDE SEQUENCE [LARGE SCALE GENOMIC DNA]</scope>
    <source>
        <strain evidence="1 2">P-1M</strain>
    </source>
</reference>
<sequence>MPAGARPPDIAPDASDPRPVVVVTGALAPYTHVLYEGLAERLAERDGRALHVLSCTPRERARQWVMPPPRLYRHAVLPGLRWHRSSIRNLYVNPAVVPRLAALRPVALVLNDFSPTMLFASAAARLRRIPTLIRTDGVPETDPGRRSAPHRWLRRAIVSGAVAGIGPSEGSGAVLARYGLPPERFVLSPLFPAWTPPAPPPPDSARRYDLLFCGMLNEEVKGARFFTDVVLGCRERGRPLSVRIAGDGPLRAEMEARFAQAGLAARFDGFLGQEALPEVYASARLFLFPSRGDVWGIVVQEALQSGTPVLASPHSGAARSLLEAHGCGAVRPMVVADWVTATLRLLDDEPLRGDLRRAAERALPSFTAEAAVAGYLDVLEPFLHGRP</sequence>
<organism evidence="1 2">
    <name type="scientific">Methylorubrum populi</name>
    <dbReference type="NCBI Taxonomy" id="223967"/>
    <lineage>
        <taxon>Bacteria</taxon>
        <taxon>Pseudomonadati</taxon>
        <taxon>Pseudomonadota</taxon>
        <taxon>Alphaproteobacteria</taxon>
        <taxon>Hyphomicrobiales</taxon>
        <taxon>Methylobacteriaceae</taxon>
        <taxon>Methylorubrum</taxon>
    </lineage>
</organism>
<dbReference type="RefSeq" id="WP_096487375.1">
    <property type="nucleotide sequence ID" value="NZ_AP014809.1"/>
</dbReference>
<dbReference type="Pfam" id="PF13692">
    <property type="entry name" value="Glyco_trans_1_4"/>
    <property type="match status" value="1"/>
</dbReference>